<evidence type="ECO:0000313" key="2">
    <source>
        <dbReference type="EMBL" id="KIM57463.1"/>
    </source>
</evidence>
<gene>
    <name evidence="2" type="ORF">SCLCIDRAFT_28805</name>
</gene>
<name>A0A0C2Z619_9AGAM</name>
<reference evidence="2 3" key="1">
    <citation type="submission" date="2014-04" db="EMBL/GenBank/DDBJ databases">
        <authorList>
            <consortium name="DOE Joint Genome Institute"/>
            <person name="Kuo A."/>
            <person name="Kohler A."/>
            <person name="Nagy L.G."/>
            <person name="Floudas D."/>
            <person name="Copeland A."/>
            <person name="Barry K.W."/>
            <person name="Cichocki N."/>
            <person name="Veneault-Fourrey C."/>
            <person name="LaButti K."/>
            <person name="Lindquist E.A."/>
            <person name="Lipzen A."/>
            <person name="Lundell T."/>
            <person name="Morin E."/>
            <person name="Murat C."/>
            <person name="Sun H."/>
            <person name="Tunlid A."/>
            <person name="Henrissat B."/>
            <person name="Grigoriev I.V."/>
            <person name="Hibbett D.S."/>
            <person name="Martin F."/>
            <person name="Nordberg H.P."/>
            <person name="Cantor M.N."/>
            <person name="Hua S.X."/>
        </authorList>
    </citation>
    <scope>NUCLEOTIDE SEQUENCE [LARGE SCALE GENOMIC DNA]</scope>
    <source>
        <strain evidence="2 3">Foug A</strain>
    </source>
</reference>
<evidence type="ECO:0000313" key="3">
    <source>
        <dbReference type="Proteomes" id="UP000053989"/>
    </source>
</evidence>
<protein>
    <submittedName>
        <fullName evidence="2">Uncharacterized protein</fullName>
    </submittedName>
</protein>
<dbReference type="AlphaFoldDB" id="A0A0C2Z619"/>
<keyword evidence="3" id="KW-1185">Reference proteome</keyword>
<reference evidence="3" key="2">
    <citation type="submission" date="2015-01" db="EMBL/GenBank/DDBJ databases">
        <title>Evolutionary Origins and Diversification of the Mycorrhizal Mutualists.</title>
        <authorList>
            <consortium name="DOE Joint Genome Institute"/>
            <consortium name="Mycorrhizal Genomics Consortium"/>
            <person name="Kohler A."/>
            <person name="Kuo A."/>
            <person name="Nagy L.G."/>
            <person name="Floudas D."/>
            <person name="Copeland A."/>
            <person name="Barry K.W."/>
            <person name="Cichocki N."/>
            <person name="Veneault-Fourrey C."/>
            <person name="LaButti K."/>
            <person name="Lindquist E.A."/>
            <person name="Lipzen A."/>
            <person name="Lundell T."/>
            <person name="Morin E."/>
            <person name="Murat C."/>
            <person name="Riley R."/>
            <person name="Ohm R."/>
            <person name="Sun H."/>
            <person name="Tunlid A."/>
            <person name="Henrissat B."/>
            <person name="Grigoriev I.V."/>
            <person name="Hibbett D.S."/>
            <person name="Martin F."/>
        </authorList>
    </citation>
    <scope>NUCLEOTIDE SEQUENCE [LARGE SCALE GENOMIC DNA]</scope>
    <source>
        <strain evidence="3">Foug A</strain>
    </source>
</reference>
<dbReference type="EMBL" id="KN822100">
    <property type="protein sequence ID" value="KIM57463.1"/>
    <property type="molecule type" value="Genomic_DNA"/>
</dbReference>
<dbReference type="Proteomes" id="UP000053989">
    <property type="component" value="Unassembled WGS sequence"/>
</dbReference>
<feature type="region of interest" description="Disordered" evidence="1">
    <location>
        <begin position="1"/>
        <end position="48"/>
    </location>
</feature>
<accession>A0A0C2Z619</accession>
<feature type="compositionally biased region" description="Basic and acidic residues" evidence="1">
    <location>
        <begin position="32"/>
        <end position="48"/>
    </location>
</feature>
<dbReference type="HOGENOM" id="CLU_1372939_0_0_1"/>
<proteinExistence type="predicted"/>
<evidence type="ECO:0000256" key="1">
    <source>
        <dbReference type="SAM" id="MobiDB-lite"/>
    </source>
</evidence>
<organism evidence="2 3">
    <name type="scientific">Scleroderma citrinum Foug A</name>
    <dbReference type="NCBI Taxonomy" id="1036808"/>
    <lineage>
        <taxon>Eukaryota</taxon>
        <taxon>Fungi</taxon>
        <taxon>Dikarya</taxon>
        <taxon>Basidiomycota</taxon>
        <taxon>Agaricomycotina</taxon>
        <taxon>Agaricomycetes</taxon>
        <taxon>Agaricomycetidae</taxon>
        <taxon>Boletales</taxon>
        <taxon>Sclerodermatineae</taxon>
        <taxon>Sclerodermataceae</taxon>
        <taxon>Scleroderma</taxon>
    </lineage>
</organism>
<sequence>MSQQETSAKPSRPASLEIDEHEGNDIQVNDEGMGHNEEREATERTEMAERCNEASKAMESSMRRKMHEKGKNPSLKRYMTCDIALQVLPPAKKQCPLPVSANHHPHHISGVLHWEHNHPSTQPISAPRHLKSPFPHLQPTITYNPYGGLEDDPPNVADMQAEEIDVLMNLVSSHSPVQCVHPCASPLIQITHKSGPWYH</sequence>
<dbReference type="InParanoid" id="A0A0C2Z619"/>